<dbReference type="Proteomes" id="UP000298663">
    <property type="component" value="Unassembled WGS sequence"/>
</dbReference>
<evidence type="ECO:0008006" key="3">
    <source>
        <dbReference type="Google" id="ProtNLM"/>
    </source>
</evidence>
<dbReference type="EMBL" id="AZBU02000011">
    <property type="protein sequence ID" value="TKR60764.1"/>
    <property type="molecule type" value="Genomic_DNA"/>
</dbReference>
<proteinExistence type="predicted"/>
<keyword evidence="2" id="KW-1185">Reference proteome</keyword>
<dbReference type="STRING" id="34508.A0A4U5LX15"/>
<protein>
    <recommendedName>
        <fullName evidence="3">Cadherin domain-containing protein</fullName>
    </recommendedName>
</protein>
<accession>A0A4U5LX15</accession>
<sequence>MKLHYFVYPTVSASSGDKRPFTFMISLINSGYSSLKDVKILETSPWITLAQQPNTTADYQLVMVTTSTGKRLPTNFRQELGEISSGDSVNLLYNVSTRDGREVLLRSISSVVSVDDDTLLAQDSKIFFIHQTVSKTSFLVSESDLPFSIFLFDSTKSTISSMQQLQFLQMQEEVGDFSGRRRFLAAFTHVNINKAVGPVLCAFNYPDVPPNFVVEQISHVDPQQSANRRTLNLDKIWVGQQEGGRTLNFVDDQLPPESSFDQLFYEVVLGDPDDLHKPTFGDDKYRIDVRADDWPKVGSNLGTVGARSPTHSEIRYHLVSNGNAPYFGVNTKTGETLES</sequence>
<dbReference type="AlphaFoldDB" id="A0A4U5LX15"/>
<name>A0A4U5LX15_STECR</name>
<evidence type="ECO:0000313" key="1">
    <source>
        <dbReference type="EMBL" id="TKR60764.1"/>
    </source>
</evidence>
<reference evidence="1 2" key="1">
    <citation type="journal article" date="2015" name="Genome Biol.">
        <title>Comparative genomics of Steinernema reveals deeply conserved gene regulatory networks.</title>
        <authorList>
            <person name="Dillman A.R."/>
            <person name="Macchietto M."/>
            <person name="Porter C.F."/>
            <person name="Rogers A."/>
            <person name="Williams B."/>
            <person name="Antoshechkin I."/>
            <person name="Lee M.M."/>
            <person name="Goodwin Z."/>
            <person name="Lu X."/>
            <person name="Lewis E.E."/>
            <person name="Goodrich-Blair H."/>
            <person name="Stock S.P."/>
            <person name="Adams B.J."/>
            <person name="Sternberg P.W."/>
            <person name="Mortazavi A."/>
        </authorList>
    </citation>
    <scope>NUCLEOTIDE SEQUENCE [LARGE SCALE GENOMIC DNA]</scope>
    <source>
        <strain evidence="1 2">ALL</strain>
    </source>
</reference>
<dbReference type="CDD" id="cd11304">
    <property type="entry name" value="Cadherin_repeat"/>
    <property type="match status" value="1"/>
</dbReference>
<gene>
    <name evidence="1" type="ORF">L596_027960</name>
</gene>
<comment type="caution">
    <text evidence="1">The sequence shown here is derived from an EMBL/GenBank/DDBJ whole genome shotgun (WGS) entry which is preliminary data.</text>
</comment>
<reference evidence="1 2" key="2">
    <citation type="journal article" date="2019" name="G3 (Bethesda)">
        <title>Hybrid Assembly of the Genome of the Entomopathogenic Nematode Steinernema carpocapsae Identifies the X-Chromosome.</title>
        <authorList>
            <person name="Serra L."/>
            <person name="Macchietto M."/>
            <person name="Macias-Munoz A."/>
            <person name="McGill C.J."/>
            <person name="Rodriguez I.M."/>
            <person name="Rodriguez B."/>
            <person name="Murad R."/>
            <person name="Mortazavi A."/>
        </authorList>
    </citation>
    <scope>NUCLEOTIDE SEQUENCE [LARGE SCALE GENOMIC DNA]</scope>
    <source>
        <strain evidence="1 2">ALL</strain>
    </source>
</reference>
<evidence type="ECO:0000313" key="2">
    <source>
        <dbReference type="Proteomes" id="UP000298663"/>
    </source>
</evidence>
<organism evidence="1 2">
    <name type="scientific">Steinernema carpocapsae</name>
    <name type="common">Entomopathogenic nematode</name>
    <dbReference type="NCBI Taxonomy" id="34508"/>
    <lineage>
        <taxon>Eukaryota</taxon>
        <taxon>Metazoa</taxon>
        <taxon>Ecdysozoa</taxon>
        <taxon>Nematoda</taxon>
        <taxon>Chromadorea</taxon>
        <taxon>Rhabditida</taxon>
        <taxon>Tylenchina</taxon>
        <taxon>Panagrolaimomorpha</taxon>
        <taxon>Strongyloidoidea</taxon>
        <taxon>Steinernematidae</taxon>
        <taxon>Steinernema</taxon>
    </lineage>
</organism>
<dbReference type="OrthoDB" id="5790562at2759"/>